<dbReference type="RefSeq" id="WP_102115107.1">
    <property type="nucleotide sequence ID" value="NZ_BMGN01000001.1"/>
</dbReference>
<evidence type="ECO:0000313" key="1">
    <source>
        <dbReference type="EMBL" id="AUN33599.1"/>
    </source>
</evidence>
<dbReference type="Proteomes" id="UP000234752">
    <property type="component" value="Plasmid unnamed1"/>
</dbReference>
<gene>
    <name evidence="1" type="ORF">C0V82_25000</name>
</gene>
<keyword evidence="2" id="KW-1185">Reference proteome</keyword>
<accession>A0A2K9NKK0</accession>
<proteinExistence type="predicted"/>
<reference evidence="1 2" key="1">
    <citation type="submission" date="2017-12" db="EMBL/GenBank/DDBJ databases">
        <title>Genomes of bacteria within cyanobacterial aggregates.</title>
        <authorList>
            <person name="Cai H."/>
        </authorList>
    </citation>
    <scope>NUCLEOTIDE SEQUENCE [LARGE SCALE GENOMIC DNA]</scope>
    <source>
        <strain evidence="1 2">TH16</strain>
        <plasmid evidence="1 2">unnamed1</plasmid>
    </source>
</reference>
<dbReference type="OrthoDB" id="9826451at2"/>
<sequence>MSSTDVVNHVLTIPVACEMQGTGGGVPQPTLVYEKNVSANDVIMAGANITKIVFTKDPTTQIDFIFTGVNVTPAVEGTKILKDLKIVSVSDNEVTISDGQQNQDKQAVGNITLFFLVEDPETQASLISAGSKVVYSSDPEVVNDGSIV</sequence>
<keyword evidence="1" id="KW-0614">Plasmid</keyword>
<name>A0A2K9NKK0_9PROT</name>
<dbReference type="KEGG" id="ncb:C0V82_25000"/>
<dbReference type="EMBL" id="CP025613">
    <property type="protein sequence ID" value="AUN33599.1"/>
    <property type="molecule type" value="Genomic_DNA"/>
</dbReference>
<evidence type="ECO:0000313" key="2">
    <source>
        <dbReference type="Proteomes" id="UP000234752"/>
    </source>
</evidence>
<protein>
    <submittedName>
        <fullName evidence="1">Uncharacterized protein</fullName>
    </submittedName>
</protein>
<organism evidence="1 2">
    <name type="scientific">Niveispirillum cyanobacteriorum</name>
    <dbReference type="NCBI Taxonomy" id="1612173"/>
    <lineage>
        <taxon>Bacteria</taxon>
        <taxon>Pseudomonadati</taxon>
        <taxon>Pseudomonadota</taxon>
        <taxon>Alphaproteobacteria</taxon>
        <taxon>Rhodospirillales</taxon>
        <taxon>Azospirillaceae</taxon>
        <taxon>Niveispirillum</taxon>
    </lineage>
</organism>
<geneLocation type="plasmid" evidence="1 2">
    <name>unnamed1</name>
</geneLocation>
<dbReference type="AlphaFoldDB" id="A0A2K9NKK0"/>